<evidence type="ECO:0000256" key="1">
    <source>
        <dbReference type="ARBA" id="ARBA00022679"/>
    </source>
</evidence>
<dbReference type="RefSeq" id="WP_197919640.1">
    <property type="nucleotide sequence ID" value="NZ_CAWPTA010000006.1"/>
</dbReference>
<gene>
    <name evidence="4" type="ORF">I5L03_00165</name>
</gene>
<sequence length="171" mass="19008">MILRPAKPQDAKALATLGRESFCAKFAHLYDPADLNAFLKEVYSVEAVSGELADPQLTHRLAVDDEDTLIGFIKLKDPSGYGKYSDATKPIGLQQLYCAPDRTGEGIGAALTDWALAEARARGCDAIQLSVYSDNDGAQRFYQRYGFAKIADIYFMVGNHRDDEYLYELRL</sequence>
<dbReference type="SUPFAM" id="SSF55729">
    <property type="entry name" value="Acyl-CoA N-acyltransferases (Nat)"/>
    <property type="match status" value="1"/>
</dbReference>
<evidence type="ECO:0000313" key="4">
    <source>
        <dbReference type="EMBL" id="MBH5320992.1"/>
    </source>
</evidence>
<comment type="caution">
    <text evidence="4">The sequence shown here is derived from an EMBL/GenBank/DDBJ whole genome shotgun (WGS) entry which is preliminary data.</text>
</comment>
<dbReference type="Gene3D" id="3.40.630.30">
    <property type="match status" value="1"/>
</dbReference>
<organism evidence="4 5">
    <name type="scientific">Aurantiacibacter sediminis</name>
    <dbReference type="NCBI Taxonomy" id="2793064"/>
    <lineage>
        <taxon>Bacteria</taxon>
        <taxon>Pseudomonadati</taxon>
        <taxon>Pseudomonadota</taxon>
        <taxon>Alphaproteobacteria</taxon>
        <taxon>Sphingomonadales</taxon>
        <taxon>Erythrobacteraceae</taxon>
        <taxon>Aurantiacibacter</taxon>
    </lineage>
</organism>
<feature type="domain" description="N-acetyltransferase" evidence="3">
    <location>
        <begin position="1"/>
        <end position="171"/>
    </location>
</feature>
<evidence type="ECO:0000259" key="3">
    <source>
        <dbReference type="PROSITE" id="PS51186"/>
    </source>
</evidence>
<dbReference type="InterPro" id="IPR016181">
    <property type="entry name" value="Acyl_CoA_acyltransferase"/>
</dbReference>
<evidence type="ECO:0000256" key="2">
    <source>
        <dbReference type="ARBA" id="ARBA00023315"/>
    </source>
</evidence>
<dbReference type="InterPro" id="IPR050832">
    <property type="entry name" value="Bact_Acetyltransf"/>
</dbReference>
<dbReference type="Pfam" id="PF00583">
    <property type="entry name" value="Acetyltransf_1"/>
    <property type="match status" value="1"/>
</dbReference>
<dbReference type="CDD" id="cd04301">
    <property type="entry name" value="NAT_SF"/>
    <property type="match status" value="1"/>
</dbReference>
<keyword evidence="1" id="KW-0808">Transferase</keyword>
<dbReference type="PROSITE" id="PS51186">
    <property type="entry name" value="GNAT"/>
    <property type="match status" value="1"/>
</dbReference>
<dbReference type="Proteomes" id="UP000602442">
    <property type="component" value="Unassembled WGS sequence"/>
</dbReference>
<evidence type="ECO:0000313" key="5">
    <source>
        <dbReference type="Proteomes" id="UP000602442"/>
    </source>
</evidence>
<accession>A0ABS0MZ50</accession>
<dbReference type="PANTHER" id="PTHR43877:SF2">
    <property type="entry name" value="AMINOALKYLPHOSPHONATE N-ACETYLTRANSFERASE-RELATED"/>
    <property type="match status" value="1"/>
</dbReference>
<keyword evidence="5" id="KW-1185">Reference proteome</keyword>
<keyword evidence="2" id="KW-0012">Acyltransferase</keyword>
<reference evidence="4 5" key="1">
    <citation type="submission" date="2020-11" db="EMBL/GenBank/DDBJ databases">
        <title>Erythrobacter sediminis sp. nov., a marine bacterium from a tidal flat of Garorim Bay.</title>
        <authorList>
            <person name="Kim D."/>
            <person name="Yoo Y."/>
            <person name="Kim J.-J."/>
        </authorList>
    </citation>
    <scope>NUCLEOTIDE SEQUENCE [LARGE SCALE GENOMIC DNA]</scope>
    <source>
        <strain evidence="4 5">JGD-13</strain>
    </source>
</reference>
<protein>
    <submittedName>
        <fullName evidence="4">GNAT family N-acetyltransferase</fullName>
    </submittedName>
</protein>
<proteinExistence type="predicted"/>
<dbReference type="InterPro" id="IPR000182">
    <property type="entry name" value="GNAT_dom"/>
</dbReference>
<dbReference type="EMBL" id="JAEANY010000001">
    <property type="protein sequence ID" value="MBH5320992.1"/>
    <property type="molecule type" value="Genomic_DNA"/>
</dbReference>
<dbReference type="PANTHER" id="PTHR43877">
    <property type="entry name" value="AMINOALKYLPHOSPHONATE N-ACETYLTRANSFERASE-RELATED-RELATED"/>
    <property type="match status" value="1"/>
</dbReference>
<name>A0ABS0MZ50_9SPHN</name>